<gene>
    <name evidence="3" type="ORF">JX360_14335</name>
</gene>
<name>A0ABT0CE54_THEVL</name>
<dbReference type="SUPFAM" id="SSF51905">
    <property type="entry name" value="FAD/NAD(P)-binding domain"/>
    <property type="match status" value="1"/>
</dbReference>
<dbReference type="Pfam" id="PF01266">
    <property type="entry name" value="DAO"/>
    <property type="match status" value="1"/>
</dbReference>
<evidence type="ECO:0000313" key="4">
    <source>
        <dbReference type="Proteomes" id="UP000830835"/>
    </source>
</evidence>
<keyword evidence="4" id="KW-1185">Reference proteome</keyword>
<proteinExistence type="predicted"/>
<dbReference type="PANTHER" id="PTHR13847:SF281">
    <property type="entry name" value="FAD DEPENDENT OXIDOREDUCTASE DOMAIN-CONTAINING PROTEIN"/>
    <property type="match status" value="1"/>
</dbReference>
<dbReference type="Gene3D" id="3.30.9.10">
    <property type="entry name" value="D-Amino Acid Oxidase, subunit A, domain 2"/>
    <property type="match status" value="1"/>
</dbReference>
<reference evidence="3" key="1">
    <citation type="submission" date="2021-02" db="EMBL/GenBank/DDBJ databases">
        <title>The CRISPR/cas machinery reduction and long-range gene transfer in the hot spring cyanobacterium Synechococcus.</title>
        <authorList>
            <person name="Dvorak P."/>
            <person name="Jahodarova E."/>
            <person name="Hasler P."/>
            <person name="Poulickova A."/>
        </authorList>
    </citation>
    <scope>NUCLEOTIDE SEQUENCE</scope>
    <source>
        <strain evidence="3">Rupite</strain>
    </source>
</reference>
<comment type="cofactor">
    <cofactor evidence="1">
        <name>FAD</name>
        <dbReference type="ChEBI" id="CHEBI:57692"/>
    </cofactor>
</comment>
<evidence type="ECO:0000313" key="3">
    <source>
        <dbReference type="EMBL" id="MCJ2544068.1"/>
    </source>
</evidence>
<comment type="caution">
    <text evidence="3">The sequence shown here is derived from an EMBL/GenBank/DDBJ whole genome shotgun (WGS) entry which is preliminary data.</text>
</comment>
<evidence type="ECO:0000256" key="1">
    <source>
        <dbReference type="ARBA" id="ARBA00001974"/>
    </source>
</evidence>
<dbReference type="InterPro" id="IPR001613">
    <property type="entry name" value="Flavin_amine_oxidase"/>
</dbReference>
<dbReference type="InterPro" id="IPR006076">
    <property type="entry name" value="FAD-dep_OxRdtase"/>
</dbReference>
<dbReference type="EMBL" id="JAFIRA010000045">
    <property type="protein sequence ID" value="MCJ2544068.1"/>
    <property type="molecule type" value="Genomic_DNA"/>
</dbReference>
<evidence type="ECO:0000259" key="2">
    <source>
        <dbReference type="Pfam" id="PF01266"/>
    </source>
</evidence>
<dbReference type="RefSeq" id="WP_244352243.1">
    <property type="nucleotide sequence ID" value="NZ_JAFIRA010000045.1"/>
</dbReference>
<dbReference type="InterPro" id="IPR036188">
    <property type="entry name" value="FAD/NAD-bd_sf"/>
</dbReference>
<dbReference type="PRINTS" id="PR00757">
    <property type="entry name" value="AMINEOXDASEF"/>
</dbReference>
<dbReference type="PANTHER" id="PTHR13847">
    <property type="entry name" value="SARCOSINE DEHYDROGENASE-RELATED"/>
    <property type="match status" value="1"/>
</dbReference>
<accession>A0ABT0CE54</accession>
<organism evidence="3 4">
    <name type="scientific">Thermostichus vulcanus str. 'Rupite'</name>
    <dbReference type="NCBI Taxonomy" id="2813851"/>
    <lineage>
        <taxon>Bacteria</taxon>
        <taxon>Bacillati</taxon>
        <taxon>Cyanobacteriota</taxon>
        <taxon>Cyanophyceae</taxon>
        <taxon>Thermostichales</taxon>
        <taxon>Thermostichaceae</taxon>
        <taxon>Thermostichus</taxon>
    </lineage>
</organism>
<dbReference type="Proteomes" id="UP000830835">
    <property type="component" value="Unassembled WGS sequence"/>
</dbReference>
<protein>
    <submittedName>
        <fullName evidence="3">FAD-binding oxidoreductase</fullName>
    </submittedName>
</protein>
<sequence>MIQEGIKERVVTRLNTFLEKALYPPSTYDPALPVGSYWDTTLADLSWRDPAPLQQDVSCDVAILGGGLTGLSAALHLARDHHIQAHLLEAGSLGWGASGRNGGFCGVGASNLSHAGMVKRVGQAETERYYQDQRQAVEGVLALAEAEGFSVDPQGQGCYVVAHRPQSWRELEADHLIYTQVAGYPARLLTAAELREQGFNSQENYGALHIGVGFGLNPLKLTQGLAESARQRGAQLYSRSPVLAWEKVGSWHLWHTAGGVLRAKQVIVATNGYTPEALHPTLQGSLLPVLSNILVTRPLTASEKEAQGWWDPTPLYDTRRLLFYYRLLPDGRLLFGGRGGTRDTPAERQRLRDWMTQRLYTLFPAWQGVEIEHFWNGLACVSRQLHPHIGCSSADPSLWYGLAYHGSGVATAVWAGQKLAQESAGIPAQMSALFRQPLRSFPWPGLRLHYLRLVYRWAQWMEG</sequence>
<dbReference type="Gene3D" id="3.50.50.60">
    <property type="entry name" value="FAD/NAD(P)-binding domain"/>
    <property type="match status" value="1"/>
</dbReference>
<feature type="domain" description="FAD dependent oxidoreductase" evidence="2">
    <location>
        <begin position="60"/>
        <end position="421"/>
    </location>
</feature>